<dbReference type="GO" id="GO:0006220">
    <property type="term" value="P:pyrimidine nucleotide metabolic process"/>
    <property type="evidence" value="ECO:0007669"/>
    <property type="project" value="UniProtKB-UniRule"/>
</dbReference>
<dbReference type="Proteomes" id="UP000509301">
    <property type="component" value="Chromosome"/>
</dbReference>
<dbReference type="CDD" id="cd02020">
    <property type="entry name" value="CMPK"/>
    <property type="match status" value="1"/>
</dbReference>
<dbReference type="OrthoDB" id="31096at2157"/>
<evidence type="ECO:0000256" key="10">
    <source>
        <dbReference type="HAMAP-Rule" id="MF_00239"/>
    </source>
</evidence>
<feature type="binding site" evidence="10">
    <location>
        <begin position="7"/>
        <end position="15"/>
    </location>
    <ligand>
        <name>ATP</name>
        <dbReference type="ChEBI" id="CHEBI:30616"/>
    </ligand>
</feature>
<dbReference type="InterPro" id="IPR027417">
    <property type="entry name" value="P-loop_NTPase"/>
</dbReference>
<comment type="similarity">
    <text evidence="2 10">Belongs to the cytidylate kinase family. Type 2 subfamily.</text>
</comment>
<evidence type="ECO:0000256" key="8">
    <source>
        <dbReference type="ARBA" id="ARBA00047615"/>
    </source>
</evidence>
<keyword evidence="12" id="KW-1185">Reference proteome</keyword>
<dbReference type="GeneID" id="55641432"/>
<reference evidence="11 12" key="1">
    <citation type="submission" date="2020-02" db="EMBL/GenBank/DDBJ databases">
        <title>Comparative genome analysis reveals the metabolism and evolution of the thermophilic archaeal genus Metallosphaera.</title>
        <authorList>
            <person name="Jiang C."/>
        </authorList>
    </citation>
    <scope>NUCLEOTIDE SEQUENCE [LARGE SCALE GENOMIC DNA]</scope>
    <source>
        <strain evidence="11 12">Ric-A</strain>
    </source>
</reference>
<evidence type="ECO:0000256" key="3">
    <source>
        <dbReference type="ARBA" id="ARBA00022490"/>
    </source>
</evidence>
<dbReference type="SUPFAM" id="SSF52540">
    <property type="entry name" value="P-loop containing nucleoside triphosphate hydrolases"/>
    <property type="match status" value="1"/>
</dbReference>
<dbReference type="EMBL" id="CP049074">
    <property type="protein sequence ID" value="QKQ99947.1"/>
    <property type="molecule type" value="Genomic_DNA"/>
</dbReference>
<dbReference type="GO" id="GO:0005737">
    <property type="term" value="C:cytoplasm"/>
    <property type="evidence" value="ECO:0007669"/>
    <property type="project" value="UniProtKB-SubCell"/>
</dbReference>
<evidence type="ECO:0000256" key="1">
    <source>
        <dbReference type="ARBA" id="ARBA00004496"/>
    </source>
</evidence>
<evidence type="ECO:0000313" key="12">
    <source>
        <dbReference type="Proteomes" id="UP000509301"/>
    </source>
</evidence>
<dbReference type="GO" id="GO:0005524">
    <property type="term" value="F:ATP binding"/>
    <property type="evidence" value="ECO:0007669"/>
    <property type="project" value="UniProtKB-UniRule"/>
</dbReference>
<dbReference type="GO" id="GO:0036431">
    <property type="term" value="F:dCMP kinase activity"/>
    <property type="evidence" value="ECO:0007669"/>
    <property type="project" value="InterPro"/>
</dbReference>
<dbReference type="Pfam" id="PF13189">
    <property type="entry name" value="Cytidylate_kin2"/>
    <property type="match status" value="1"/>
</dbReference>
<evidence type="ECO:0000256" key="2">
    <source>
        <dbReference type="ARBA" id="ARBA00011005"/>
    </source>
</evidence>
<protein>
    <recommendedName>
        <fullName evidence="10">Cytidylate kinase</fullName>
        <shortName evidence="10">CK</shortName>
        <ecNumber evidence="10">2.7.4.25</ecNumber>
    </recommendedName>
    <alternativeName>
        <fullName evidence="10">Cytidine monophosphate kinase</fullName>
        <shortName evidence="10">CMP kinase</shortName>
    </alternativeName>
</protein>
<accession>A0A6N0NX57</accession>
<dbReference type="InterPro" id="IPR011892">
    <property type="entry name" value="Cyt_kin_arch"/>
</dbReference>
<comment type="catalytic activity">
    <reaction evidence="8 10">
        <text>dCMP + ATP = dCDP + ADP</text>
        <dbReference type="Rhea" id="RHEA:25094"/>
        <dbReference type="ChEBI" id="CHEBI:30616"/>
        <dbReference type="ChEBI" id="CHEBI:57566"/>
        <dbReference type="ChEBI" id="CHEBI:58593"/>
        <dbReference type="ChEBI" id="CHEBI:456216"/>
        <dbReference type="EC" id="2.7.4.25"/>
    </reaction>
</comment>
<evidence type="ECO:0000313" key="11">
    <source>
        <dbReference type="EMBL" id="QKQ99947.1"/>
    </source>
</evidence>
<proteinExistence type="inferred from homology"/>
<comment type="catalytic activity">
    <reaction evidence="9 10">
        <text>CMP + ATP = CDP + ADP</text>
        <dbReference type="Rhea" id="RHEA:11600"/>
        <dbReference type="ChEBI" id="CHEBI:30616"/>
        <dbReference type="ChEBI" id="CHEBI:58069"/>
        <dbReference type="ChEBI" id="CHEBI:60377"/>
        <dbReference type="ChEBI" id="CHEBI:456216"/>
        <dbReference type="EC" id="2.7.4.25"/>
    </reaction>
</comment>
<gene>
    <name evidence="10" type="primary">cmk</name>
    <name evidence="11" type="ORF">GWK48_05740</name>
</gene>
<keyword evidence="4 10" id="KW-0808">Transferase</keyword>
<dbReference type="AlphaFoldDB" id="A0A6N0NX57"/>
<keyword evidence="7 10" id="KW-0067">ATP-binding</keyword>
<sequence>MILVVSGPSGSGKTTIAKSLSSKYGFKFLSGGQIFRNKAQSLGIDLLSLNKQAERDFDIDRMVDREILMEARKSNVVIESHIAGWILAGESTLSIYLWAPLEERARRIASRDNITYEQALLSILSREQSHYFRFWKYYGIDIQDTSLYDLVINTSKLSPDNVLKTIAQFLDSYIQSTPWK</sequence>
<evidence type="ECO:0000256" key="7">
    <source>
        <dbReference type="ARBA" id="ARBA00022840"/>
    </source>
</evidence>
<keyword evidence="5 10" id="KW-0547">Nucleotide-binding</keyword>
<comment type="subcellular location">
    <subcellularLocation>
        <location evidence="1 10">Cytoplasm</location>
    </subcellularLocation>
</comment>
<name>A0A6N0NX57_9CREN</name>
<keyword evidence="3 10" id="KW-0963">Cytoplasm</keyword>
<evidence type="ECO:0000256" key="6">
    <source>
        <dbReference type="ARBA" id="ARBA00022777"/>
    </source>
</evidence>
<evidence type="ECO:0000256" key="4">
    <source>
        <dbReference type="ARBA" id="ARBA00022679"/>
    </source>
</evidence>
<keyword evidence="6 10" id="KW-0418">Kinase</keyword>
<dbReference type="Gene3D" id="3.40.50.300">
    <property type="entry name" value="P-loop containing nucleotide triphosphate hydrolases"/>
    <property type="match status" value="1"/>
</dbReference>
<dbReference type="KEGG" id="mten:GWK48_05740"/>
<dbReference type="RefSeq" id="WP_174630422.1">
    <property type="nucleotide sequence ID" value="NZ_CP049074.1"/>
</dbReference>
<dbReference type="NCBIfam" id="TIGR02173">
    <property type="entry name" value="cyt_kin_arch"/>
    <property type="match status" value="1"/>
</dbReference>
<dbReference type="EC" id="2.7.4.25" evidence="10"/>
<evidence type="ECO:0000256" key="9">
    <source>
        <dbReference type="ARBA" id="ARBA00048478"/>
    </source>
</evidence>
<evidence type="ECO:0000256" key="5">
    <source>
        <dbReference type="ARBA" id="ARBA00022741"/>
    </source>
</evidence>
<dbReference type="InterPro" id="IPR011994">
    <property type="entry name" value="Cytidylate_kinase_dom"/>
</dbReference>
<dbReference type="HAMAP" id="MF_00239">
    <property type="entry name" value="Cytidyl_kinase_type2"/>
    <property type="match status" value="1"/>
</dbReference>
<organism evidence="11 12">
    <name type="scientific">Metallosphaera tengchongensis</name>
    <dbReference type="NCBI Taxonomy" id="1532350"/>
    <lineage>
        <taxon>Archaea</taxon>
        <taxon>Thermoproteota</taxon>
        <taxon>Thermoprotei</taxon>
        <taxon>Sulfolobales</taxon>
        <taxon>Sulfolobaceae</taxon>
        <taxon>Metallosphaera</taxon>
    </lineage>
</organism>